<evidence type="ECO:0000256" key="1">
    <source>
        <dbReference type="SAM" id="MobiDB-lite"/>
    </source>
</evidence>
<organism evidence="2 3">
    <name type="scientific">Monascus purpureus</name>
    <name type="common">Red mold</name>
    <name type="synonym">Monascus anka</name>
    <dbReference type="NCBI Taxonomy" id="5098"/>
    <lineage>
        <taxon>Eukaryota</taxon>
        <taxon>Fungi</taxon>
        <taxon>Dikarya</taxon>
        <taxon>Ascomycota</taxon>
        <taxon>Pezizomycotina</taxon>
        <taxon>Eurotiomycetes</taxon>
        <taxon>Eurotiomycetidae</taxon>
        <taxon>Eurotiales</taxon>
        <taxon>Aspergillaceae</taxon>
        <taxon>Monascus</taxon>
    </lineage>
</organism>
<evidence type="ECO:0000313" key="3">
    <source>
        <dbReference type="Proteomes" id="UP000319663"/>
    </source>
</evidence>
<name>A0A507QU98_MONPU</name>
<proteinExistence type="predicted"/>
<reference evidence="2 3" key="1">
    <citation type="submission" date="2019-06" db="EMBL/GenBank/DDBJ databases">
        <title>Wine fermentation using esterase from Monascus purpureus.</title>
        <authorList>
            <person name="Geng C."/>
            <person name="Zhang Y."/>
        </authorList>
    </citation>
    <scope>NUCLEOTIDE SEQUENCE [LARGE SCALE GENOMIC DNA]</scope>
    <source>
        <strain evidence="2">HQ1</strain>
    </source>
</reference>
<dbReference type="Proteomes" id="UP000319663">
    <property type="component" value="Unassembled WGS sequence"/>
</dbReference>
<dbReference type="EMBL" id="VIFY01000100">
    <property type="protein sequence ID" value="TQB70640.1"/>
    <property type="molecule type" value="Genomic_DNA"/>
</dbReference>
<feature type="region of interest" description="Disordered" evidence="1">
    <location>
        <begin position="254"/>
        <end position="288"/>
    </location>
</feature>
<protein>
    <submittedName>
        <fullName evidence="2">Uncharacterized protein</fullName>
    </submittedName>
</protein>
<gene>
    <name evidence="2" type="ORF">MPDQ_000258</name>
</gene>
<feature type="compositionally biased region" description="Polar residues" evidence="1">
    <location>
        <begin position="365"/>
        <end position="379"/>
    </location>
</feature>
<feature type="compositionally biased region" description="Low complexity" evidence="1">
    <location>
        <begin position="380"/>
        <end position="406"/>
    </location>
</feature>
<comment type="caution">
    <text evidence="2">The sequence shown here is derived from an EMBL/GenBank/DDBJ whole genome shotgun (WGS) entry which is preliminary data.</text>
</comment>
<dbReference type="AlphaFoldDB" id="A0A507QU98"/>
<evidence type="ECO:0000313" key="2">
    <source>
        <dbReference type="EMBL" id="TQB70640.1"/>
    </source>
</evidence>
<feature type="compositionally biased region" description="Low complexity" evidence="1">
    <location>
        <begin position="262"/>
        <end position="279"/>
    </location>
</feature>
<accession>A0A507QU98</accession>
<keyword evidence="3" id="KW-1185">Reference proteome</keyword>
<sequence>MRRIQMTMELLGQILGFDAGNPTPDTLERAANFFSRGDHRRWLQPTVNGYGIEYPVDPILEQMVNGTYTDGNDYAGAGHATDVGMAEVSQMLVQQFDQYQQEMQQQSGNVTGLALVPPTPAQSPNLGGIQTGHVHNQTIQTVPGMGLGTLHQQQTLNANNSYAFNNTAALRLPQMLAQTPPQLPANLYRVNTPGPIQQTPATPGPQQMQTLPPANTHQIFMPGPVLQSPPARGLPLLSLSPSPLPNIHQVFTLGPVQTPSTPGLQQAQLPPQSPANVPRVPRPVPPPQTPMAQGQNTFANTAIQGQGQTQAYLPPLPLHNPIGLDAGATQPRLPPQSPGQGQGQQQTQAYLPPLPLHNPIGPGFPQQSVIASPQSNAQRPTGAQQHYQQQQQHSTPQTTSSGSPGTPNAPYNPFPGTSGP</sequence>
<feature type="region of interest" description="Disordered" evidence="1">
    <location>
        <begin position="311"/>
        <end position="420"/>
    </location>
</feature>